<feature type="region of interest" description="Disordered" evidence="1">
    <location>
        <begin position="119"/>
        <end position="158"/>
    </location>
</feature>
<dbReference type="AlphaFoldDB" id="A0A5N6QSJ0"/>
<keyword evidence="3" id="KW-1185">Reference proteome</keyword>
<dbReference type="Proteomes" id="UP000327013">
    <property type="component" value="Chromosome 2"/>
</dbReference>
<dbReference type="OrthoDB" id="1827190at2759"/>
<evidence type="ECO:0000313" key="2">
    <source>
        <dbReference type="EMBL" id="KAE8009260.1"/>
    </source>
</evidence>
<protein>
    <submittedName>
        <fullName evidence="2">Uncharacterized protein</fullName>
    </submittedName>
</protein>
<organism evidence="2 3">
    <name type="scientific">Carpinus fangiana</name>
    <dbReference type="NCBI Taxonomy" id="176857"/>
    <lineage>
        <taxon>Eukaryota</taxon>
        <taxon>Viridiplantae</taxon>
        <taxon>Streptophyta</taxon>
        <taxon>Embryophyta</taxon>
        <taxon>Tracheophyta</taxon>
        <taxon>Spermatophyta</taxon>
        <taxon>Magnoliopsida</taxon>
        <taxon>eudicotyledons</taxon>
        <taxon>Gunneridae</taxon>
        <taxon>Pentapetalae</taxon>
        <taxon>rosids</taxon>
        <taxon>fabids</taxon>
        <taxon>Fagales</taxon>
        <taxon>Betulaceae</taxon>
        <taxon>Carpinus</taxon>
    </lineage>
</organism>
<dbReference type="EMBL" id="CM017322">
    <property type="protein sequence ID" value="KAE8009260.1"/>
    <property type="molecule type" value="Genomic_DNA"/>
</dbReference>
<evidence type="ECO:0000256" key="1">
    <source>
        <dbReference type="SAM" id="MobiDB-lite"/>
    </source>
</evidence>
<evidence type="ECO:0000313" key="3">
    <source>
        <dbReference type="Proteomes" id="UP000327013"/>
    </source>
</evidence>
<feature type="compositionally biased region" description="Basic and acidic residues" evidence="1">
    <location>
        <begin position="127"/>
        <end position="150"/>
    </location>
</feature>
<sequence length="184" mass="21565">MAQKQKRLRFDNAGFVHGKQPRRQAIRPGEYVLGVQHHLSAVTLSLKSANVRMSSKGKNSFLKPGARHIWSCLPIATAIRDLQGLKATAFTAFLKEIRWRTTYRWRFMRRHHLFPSTIKRNTMSNDQEEHAKDSLIQRRGRRTGEEERGSSRRSTKVHEGNCFGLQSQHYYYRAGSKCRQRRER</sequence>
<gene>
    <name evidence="2" type="ORF">FH972_005708</name>
</gene>
<reference evidence="2 3" key="1">
    <citation type="submission" date="2019-06" db="EMBL/GenBank/DDBJ databases">
        <title>A chromosomal-level reference genome of Carpinus fangiana (Coryloideae, Betulaceae).</title>
        <authorList>
            <person name="Yang X."/>
            <person name="Wang Z."/>
            <person name="Zhang L."/>
            <person name="Hao G."/>
            <person name="Liu J."/>
            <person name="Yang Y."/>
        </authorList>
    </citation>
    <scope>NUCLEOTIDE SEQUENCE [LARGE SCALE GENOMIC DNA]</scope>
    <source>
        <strain evidence="2">Cfa_2016G</strain>
        <tissue evidence="2">Leaf</tissue>
    </source>
</reference>
<accession>A0A5N6QSJ0</accession>
<name>A0A5N6QSJ0_9ROSI</name>
<proteinExistence type="predicted"/>